<evidence type="ECO:0000313" key="5">
    <source>
        <dbReference type="Proteomes" id="UP001500979"/>
    </source>
</evidence>
<dbReference type="EMBL" id="BAAAUX010000002">
    <property type="protein sequence ID" value="GAA2775569.1"/>
    <property type="molecule type" value="Genomic_DNA"/>
</dbReference>
<proteinExistence type="predicted"/>
<evidence type="ECO:0000313" key="4">
    <source>
        <dbReference type="EMBL" id="GAA2775569.1"/>
    </source>
</evidence>
<comment type="caution">
    <text evidence="4">The sequence shown here is derived from an EMBL/GenBank/DDBJ whole genome shotgun (WGS) entry which is preliminary data.</text>
</comment>
<evidence type="ECO:0000256" key="1">
    <source>
        <dbReference type="ARBA" id="ARBA00023125"/>
    </source>
</evidence>
<dbReference type="CDD" id="cd00383">
    <property type="entry name" value="trans_reg_C"/>
    <property type="match status" value="1"/>
</dbReference>
<dbReference type="Proteomes" id="UP001500979">
    <property type="component" value="Unassembled WGS sequence"/>
</dbReference>
<dbReference type="InterPro" id="IPR016032">
    <property type="entry name" value="Sig_transdc_resp-reg_C-effctor"/>
</dbReference>
<dbReference type="InterPro" id="IPR001867">
    <property type="entry name" value="OmpR/PhoB-type_DNA-bd"/>
</dbReference>
<feature type="DNA-binding region" description="OmpR/PhoB-type" evidence="2">
    <location>
        <begin position="78"/>
        <end position="174"/>
    </location>
</feature>
<keyword evidence="1 2" id="KW-0238">DNA-binding</keyword>
<name>A0ABN3V3A0_9PSEU</name>
<dbReference type="InterPro" id="IPR036388">
    <property type="entry name" value="WH-like_DNA-bd_sf"/>
</dbReference>
<sequence length="185" mass="20765">MSADSAADSWDIGPAPTQDTAVLEVVARVVVHRDSLDQVGAYVARELRALAEQPSNPRVRIQWDGDTAPEPDNVRQLPRPAENARLRILVAPRVVLLDGNPVQLTRLEFDLFLFLCENPGWVHRRQPLLREVWGIDAAVSTRTVDVHVRRLRNKFGPELDFITTIRGVGYRFDGADHVAIDYGRA</sequence>
<evidence type="ECO:0000259" key="3">
    <source>
        <dbReference type="PROSITE" id="PS51755"/>
    </source>
</evidence>
<dbReference type="PROSITE" id="PS51755">
    <property type="entry name" value="OMPR_PHOB"/>
    <property type="match status" value="1"/>
</dbReference>
<dbReference type="SUPFAM" id="SSF46894">
    <property type="entry name" value="C-terminal effector domain of the bipartite response regulators"/>
    <property type="match status" value="1"/>
</dbReference>
<accession>A0ABN3V3A0</accession>
<dbReference type="SMART" id="SM00862">
    <property type="entry name" value="Trans_reg_C"/>
    <property type="match status" value="1"/>
</dbReference>
<organism evidence="4 5">
    <name type="scientific">Saccharopolyspora taberi</name>
    <dbReference type="NCBI Taxonomy" id="60895"/>
    <lineage>
        <taxon>Bacteria</taxon>
        <taxon>Bacillati</taxon>
        <taxon>Actinomycetota</taxon>
        <taxon>Actinomycetes</taxon>
        <taxon>Pseudonocardiales</taxon>
        <taxon>Pseudonocardiaceae</taxon>
        <taxon>Saccharopolyspora</taxon>
    </lineage>
</organism>
<feature type="domain" description="OmpR/PhoB-type" evidence="3">
    <location>
        <begin position="78"/>
        <end position="174"/>
    </location>
</feature>
<dbReference type="Gene3D" id="1.10.10.10">
    <property type="entry name" value="Winged helix-like DNA-binding domain superfamily/Winged helix DNA-binding domain"/>
    <property type="match status" value="1"/>
</dbReference>
<gene>
    <name evidence="4" type="ORF">GCM10010470_04740</name>
</gene>
<keyword evidence="5" id="KW-1185">Reference proteome</keyword>
<reference evidence="4 5" key="1">
    <citation type="journal article" date="2019" name="Int. J. Syst. Evol. Microbiol.">
        <title>The Global Catalogue of Microorganisms (GCM) 10K type strain sequencing project: providing services to taxonomists for standard genome sequencing and annotation.</title>
        <authorList>
            <consortium name="The Broad Institute Genomics Platform"/>
            <consortium name="The Broad Institute Genome Sequencing Center for Infectious Disease"/>
            <person name="Wu L."/>
            <person name="Ma J."/>
        </authorList>
    </citation>
    <scope>NUCLEOTIDE SEQUENCE [LARGE SCALE GENOMIC DNA]</scope>
    <source>
        <strain evidence="4 5">JCM 9383</strain>
    </source>
</reference>
<evidence type="ECO:0000256" key="2">
    <source>
        <dbReference type="PROSITE-ProRule" id="PRU01091"/>
    </source>
</evidence>
<dbReference type="Pfam" id="PF00486">
    <property type="entry name" value="Trans_reg_C"/>
    <property type="match status" value="1"/>
</dbReference>
<dbReference type="RefSeq" id="WP_344677647.1">
    <property type="nucleotide sequence ID" value="NZ_BAAAUX010000002.1"/>
</dbReference>
<protein>
    <recommendedName>
        <fullName evidence="3">OmpR/PhoB-type domain-containing protein</fullName>
    </recommendedName>
</protein>